<organism evidence="4 5">
    <name type="scientific">Bos indicus x Bos taurus</name>
    <name type="common">Hybrid cattle</name>
    <dbReference type="NCBI Taxonomy" id="30522"/>
    <lineage>
        <taxon>Eukaryota</taxon>
        <taxon>Metazoa</taxon>
        <taxon>Chordata</taxon>
        <taxon>Craniata</taxon>
        <taxon>Vertebrata</taxon>
        <taxon>Euteleostomi</taxon>
        <taxon>Mammalia</taxon>
        <taxon>Eutheria</taxon>
        <taxon>Laurasiatheria</taxon>
        <taxon>Artiodactyla</taxon>
        <taxon>Ruminantia</taxon>
        <taxon>Pecora</taxon>
        <taxon>Bovidae</taxon>
        <taxon>Bovinae</taxon>
        <taxon>Bos</taxon>
    </lineage>
</organism>
<sequence length="97" mass="11110">MSLNKLWELVMDREATCGKSGGKKKDLLGTTGSPVHLIIKDLGEIHSSLLDHKPVIHGKTHYFLIEFEEKYCNQLLTQSVDSNRGNRREKRKFNILC</sequence>
<dbReference type="InterPro" id="IPR017243">
    <property type="entry name" value="Bloc1s5"/>
</dbReference>
<name>A0A4W2FKJ8_BOBOX</name>
<reference evidence="4 5" key="1">
    <citation type="submission" date="2018-11" db="EMBL/GenBank/DDBJ databases">
        <title>Haplotype-resolved cattle genomes.</title>
        <authorList>
            <person name="Low W.Y."/>
            <person name="Tearle R."/>
            <person name="Bickhart D.M."/>
            <person name="Rosen B.D."/>
            <person name="Koren S."/>
            <person name="Rhie A."/>
            <person name="Hiendleder S."/>
            <person name="Phillippy A.M."/>
            <person name="Smith T.P.L."/>
            <person name="Williams J.L."/>
        </authorList>
    </citation>
    <scope>NUCLEOTIDE SEQUENCE [LARGE SCALE GENOMIC DNA]</scope>
</reference>
<dbReference type="PANTHER" id="PTHR31784:SF2">
    <property type="entry name" value="BIOGENESIS OF LYSOSOME-RELATED ORGANELLES COMPLEX 1 SUBUNIT 5"/>
    <property type="match status" value="1"/>
</dbReference>
<evidence type="ECO:0000256" key="3">
    <source>
        <dbReference type="ARBA" id="ARBA00031992"/>
    </source>
</evidence>
<dbReference type="Pfam" id="PF14942">
    <property type="entry name" value="Muted"/>
    <property type="match status" value="1"/>
</dbReference>
<dbReference type="GO" id="GO:0031083">
    <property type="term" value="C:BLOC-1 complex"/>
    <property type="evidence" value="ECO:0007669"/>
    <property type="project" value="InterPro"/>
</dbReference>
<dbReference type="GeneTree" id="ENSGT00970000197476"/>
<reference evidence="4" key="2">
    <citation type="submission" date="2025-08" db="UniProtKB">
        <authorList>
            <consortium name="Ensembl"/>
        </authorList>
    </citation>
    <scope>IDENTIFICATION</scope>
</reference>
<dbReference type="Ensembl" id="ENSBIXT00005004986.1">
    <property type="protein sequence ID" value="ENSBIXP00005006130.1"/>
    <property type="gene ID" value="ENSBIXG00005011667.1"/>
</dbReference>
<evidence type="ECO:0000256" key="1">
    <source>
        <dbReference type="ARBA" id="ARBA00010754"/>
    </source>
</evidence>
<accession>A0A4W2FKJ8</accession>
<evidence type="ECO:0000313" key="4">
    <source>
        <dbReference type="Ensembl" id="ENSBIXP00005006130.1"/>
    </source>
</evidence>
<proteinExistence type="inferred from homology"/>
<evidence type="ECO:0000313" key="5">
    <source>
        <dbReference type="Proteomes" id="UP000429181"/>
    </source>
</evidence>
<dbReference type="AlphaFoldDB" id="A0A4W2FKJ8"/>
<dbReference type="GO" id="GO:0030133">
    <property type="term" value="C:transport vesicle"/>
    <property type="evidence" value="ECO:0007669"/>
    <property type="project" value="InterPro"/>
</dbReference>
<dbReference type="PANTHER" id="PTHR31784">
    <property type="entry name" value="BIOGENESIS OF LYSOSOME-RELATED ORGANELLES COMPLEX 1 SUBUNIT 5"/>
    <property type="match status" value="1"/>
</dbReference>
<protein>
    <recommendedName>
        <fullName evidence="2">Biogenesis of lysosome-related organelles complex 1 subunit 5</fullName>
    </recommendedName>
    <alternativeName>
        <fullName evidence="3">Protein Muted homolog</fullName>
    </alternativeName>
</protein>
<comment type="similarity">
    <text evidence="1">Belongs to the BLOC1S5 family.</text>
</comment>
<evidence type="ECO:0000256" key="2">
    <source>
        <dbReference type="ARBA" id="ARBA00019580"/>
    </source>
</evidence>
<dbReference type="Proteomes" id="UP000429181">
    <property type="component" value="Chromosome 9"/>
</dbReference>